<reference evidence="2 3" key="1">
    <citation type="journal article" date="2007" name="Appl. Environ. Microbiol.">
        <title>Isolation of key methanogens for global methane emission from rice paddy fields: a novel isolate affiliated with the clone cluster rice cluster I.</title>
        <authorList>
            <person name="Sakai S."/>
            <person name="Imachi H."/>
            <person name="Sekiguchi Y."/>
            <person name="Ohashi A."/>
            <person name="Harada H."/>
            <person name="Kamagata Y."/>
        </authorList>
    </citation>
    <scope>NUCLEOTIDE SEQUENCE [LARGE SCALE GENOMIC DNA]</scope>
    <source>
        <strain evidence="3">DSM 17711 / JCM 13418 / NBRC 101707 / SANAE</strain>
    </source>
</reference>
<accession>D1YV66</accession>
<dbReference type="EMBL" id="AP011532">
    <property type="protein sequence ID" value="BAI60338.1"/>
    <property type="molecule type" value="Genomic_DNA"/>
</dbReference>
<dbReference type="Proteomes" id="UP000001882">
    <property type="component" value="Chromosome"/>
</dbReference>
<dbReference type="InParanoid" id="D1YV66"/>
<evidence type="ECO:0000313" key="2">
    <source>
        <dbReference type="EMBL" id="BAI60338.1"/>
    </source>
</evidence>
<dbReference type="PANTHER" id="PTHR40705:SF2">
    <property type="entry name" value="DUF1743 DOMAIN-CONTAINING PROTEIN"/>
    <property type="match status" value="1"/>
</dbReference>
<dbReference type="KEGG" id="mpd:MCP_0266"/>
<evidence type="ECO:0000259" key="1">
    <source>
        <dbReference type="Pfam" id="PF22641"/>
    </source>
</evidence>
<dbReference type="Pfam" id="PF22641">
    <property type="entry name" value="TiaS_TCKD"/>
    <property type="match status" value="1"/>
</dbReference>
<gene>
    <name evidence="2" type="ordered locus">MCP_0266</name>
</gene>
<evidence type="ECO:0000313" key="3">
    <source>
        <dbReference type="Proteomes" id="UP000001882"/>
    </source>
</evidence>
<feature type="domain" description="TiaS-like TCKD" evidence="1">
    <location>
        <begin position="162"/>
        <end position="290"/>
    </location>
</feature>
<dbReference type="eggNOG" id="arCOG01116">
    <property type="taxonomic scope" value="Archaea"/>
</dbReference>
<keyword evidence="3" id="KW-1185">Reference proteome</keyword>
<proteinExistence type="predicted"/>
<organism evidence="2 3">
    <name type="scientific">Methanocella paludicola (strain DSM 17711 / JCM 13418 / NBRC 101707 / SANAE)</name>
    <dbReference type="NCBI Taxonomy" id="304371"/>
    <lineage>
        <taxon>Archaea</taxon>
        <taxon>Methanobacteriati</taxon>
        <taxon>Methanobacteriota</taxon>
        <taxon>Stenosarchaea group</taxon>
        <taxon>Methanomicrobia</taxon>
        <taxon>Methanocellales</taxon>
        <taxon>Methanocellaceae</taxon>
        <taxon>Methanocella</taxon>
    </lineage>
</organism>
<reference evidence="3" key="3">
    <citation type="journal article" date="2011" name="PLoS ONE">
        <title>Genome sequence of a mesophilic hydrogenotrophic methanogen Methanocella paludicola, the first cultivated representative of the order Methanocellales.</title>
        <authorList>
            <person name="Sakai S."/>
            <person name="Takaki Y."/>
            <person name="Shimamura S."/>
            <person name="Sekine M."/>
            <person name="Tajima T."/>
            <person name="Kosugi H."/>
            <person name="Ichikawa N."/>
            <person name="Tasumi E."/>
            <person name="Hiraki A.T."/>
            <person name="Shimizu A."/>
            <person name="Kato Y."/>
            <person name="Nishiko R."/>
            <person name="Mori K."/>
            <person name="Fujita N."/>
            <person name="Imachi H."/>
            <person name="Takai K."/>
        </authorList>
    </citation>
    <scope>NUCLEOTIDE SEQUENCE [LARGE SCALE GENOMIC DNA]</scope>
    <source>
        <strain evidence="3">DSM 17711 / JCM 13418 / NBRC 101707 / SANAE</strain>
    </source>
</reference>
<name>D1YV66_METPS</name>
<protein>
    <recommendedName>
        <fullName evidence="1">TiaS-like TCKD domain-containing protein</fullName>
    </recommendedName>
</protein>
<dbReference type="InterPro" id="IPR053870">
    <property type="entry name" value="TiaS-like_TCKD"/>
</dbReference>
<dbReference type="Gene3D" id="3.30.70.2200">
    <property type="match status" value="1"/>
</dbReference>
<reference evidence="2 3" key="2">
    <citation type="journal article" date="2008" name="Int. J. Syst. Evol. Microbiol.">
        <title>Methanocella paludicola gen. nov., sp. nov., a methane-producing archaeon, the first isolate of the lineage 'Rice Cluster I', and proposal of the new archaeal order Methanocellales ord. nov.</title>
        <authorList>
            <person name="Sakai S."/>
            <person name="Imachi H."/>
            <person name="Hanada S."/>
            <person name="Ohashi A."/>
            <person name="Harada H."/>
            <person name="Kamagata Y."/>
        </authorList>
    </citation>
    <scope>NUCLEOTIDE SEQUENCE [LARGE SCALE GENOMIC DNA]</scope>
    <source>
        <strain evidence="3">DSM 17711 / JCM 13418 / NBRC 101707 / SANAE</strain>
    </source>
</reference>
<sequence>MIIMKLNPTQVKEKYGPMFSQRFLTMVDSSRNVAEIIETCAVKGTIEWDAVNRCRAGGAIQWCEVEGTTMVMRARLGESPIKFGPTDVEYGGQGLEAVLVDGDKVITKWAGCGGAGLGVAACLTQAPGVLHAIYPTEEDMKVGGARANRVELVTPLYEKVTIGIDDTDNKEGGATWVLALKASKMAAAIDGVQSLNLRLIQLFPKSPHKTTNCVSSAITFAARPDAVDSLIKSVVATVKRETRSSKTGIAVYRGIGISPALNAFGWEVKKHLVTVETVEENAKGTGIEFIDLFPNREGRIGALAAVALSEERTDAAALYNDCALPLIRR</sequence>
<dbReference type="PANTHER" id="PTHR40705">
    <property type="entry name" value="TRNA(ILE2) 2-AGMATINYLCYTIDINE SYNTHETASE TIAS"/>
    <property type="match status" value="1"/>
</dbReference>
<dbReference type="AlphaFoldDB" id="D1YV66"/>
<dbReference type="STRING" id="304371.MCP_0266"/>